<dbReference type="PANTHER" id="PTHR43629">
    <property type="entry name" value="PEPTIDYL-PROLYL CIS-TRANS ISOMERASE"/>
    <property type="match status" value="1"/>
</dbReference>
<evidence type="ECO:0000256" key="1">
    <source>
        <dbReference type="ARBA" id="ARBA00004496"/>
    </source>
</evidence>
<dbReference type="SMART" id="SM00450">
    <property type="entry name" value="RHOD"/>
    <property type="match status" value="1"/>
</dbReference>
<dbReference type="SUPFAM" id="SSF52821">
    <property type="entry name" value="Rhodanese/Cell cycle control phosphatase"/>
    <property type="match status" value="1"/>
</dbReference>
<evidence type="ECO:0000313" key="9">
    <source>
        <dbReference type="EMBL" id="CAD9232981.1"/>
    </source>
</evidence>
<dbReference type="InterPro" id="IPR046357">
    <property type="entry name" value="PPIase_dom_sf"/>
</dbReference>
<proteinExistence type="inferred from homology"/>
<reference evidence="9" key="1">
    <citation type="submission" date="2021-01" db="EMBL/GenBank/DDBJ databases">
        <authorList>
            <person name="Corre E."/>
            <person name="Pelletier E."/>
            <person name="Niang G."/>
            <person name="Scheremetjew M."/>
            <person name="Finn R."/>
            <person name="Kale V."/>
            <person name="Holt S."/>
            <person name="Cochrane G."/>
            <person name="Meng A."/>
            <person name="Brown T."/>
            <person name="Cohen L."/>
        </authorList>
    </citation>
    <scope>NUCLEOTIDE SEQUENCE</scope>
    <source>
        <strain evidence="9">SAG 36.94</strain>
    </source>
</reference>
<dbReference type="EMBL" id="HBGH01009176">
    <property type="protein sequence ID" value="CAD9232981.1"/>
    <property type="molecule type" value="Transcribed_RNA"/>
</dbReference>
<dbReference type="EC" id="5.2.1.8" evidence="6"/>
<dbReference type="Pfam" id="PF13616">
    <property type="entry name" value="Rotamase_3"/>
    <property type="match status" value="1"/>
</dbReference>
<dbReference type="GO" id="GO:0005737">
    <property type="term" value="C:cytoplasm"/>
    <property type="evidence" value="ECO:0007669"/>
    <property type="project" value="UniProtKB-SubCell"/>
</dbReference>
<comment type="subcellular location">
    <subcellularLocation>
        <location evidence="1">Cytoplasm</location>
    </subcellularLocation>
</comment>
<dbReference type="PROSITE" id="PS50206">
    <property type="entry name" value="RHODANESE_3"/>
    <property type="match status" value="1"/>
</dbReference>
<name>A0A7S1TDW6_9RHOD</name>
<evidence type="ECO:0000259" key="8">
    <source>
        <dbReference type="PROSITE" id="PS50206"/>
    </source>
</evidence>
<dbReference type="InterPro" id="IPR052204">
    <property type="entry name" value="PpiC/parvulin_rotamase"/>
</dbReference>
<dbReference type="Gene3D" id="3.10.50.40">
    <property type="match status" value="1"/>
</dbReference>
<keyword evidence="5 6" id="KW-0697">Rotamase</keyword>
<evidence type="ECO:0000256" key="2">
    <source>
        <dbReference type="ARBA" id="ARBA00007656"/>
    </source>
</evidence>
<dbReference type="InterPro" id="IPR023058">
    <property type="entry name" value="PPIase_PpiC_CS"/>
</dbReference>
<feature type="domain" description="PpiC" evidence="7">
    <location>
        <begin position="51"/>
        <end position="140"/>
    </location>
</feature>
<accession>A0A7S1TDW6</accession>
<keyword evidence="5 6" id="KW-0413">Isomerase</keyword>
<dbReference type="PANTHER" id="PTHR43629:SF2">
    <property type="entry name" value="RHODANESE-LIKE_PPIC DOMAIN-CONTAINING PROTEIN 12, CHLOROPLASTIC"/>
    <property type="match status" value="1"/>
</dbReference>
<evidence type="ECO:0000256" key="4">
    <source>
        <dbReference type="ARBA" id="ARBA00046231"/>
    </source>
</evidence>
<evidence type="ECO:0000256" key="3">
    <source>
        <dbReference type="ARBA" id="ARBA00022490"/>
    </source>
</evidence>
<evidence type="ECO:0000256" key="5">
    <source>
        <dbReference type="PROSITE-ProRule" id="PRU00278"/>
    </source>
</evidence>
<dbReference type="PROSITE" id="PS50198">
    <property type="entry name" value="PPIC_PPIASE_2"/>
    <property type="match status" value="1"/>
</dbReference>
<comment type="catalytic activity">
    <reaction evidence="6">
        <text>[protein]-peptidylproline (omega=180) = [protein]-peptidylproline (omega=0)</text>
        <dbReference type="Rhea" id="RHEA:16237"/>
        <dbReference type="Rhea" id="RHEA-COMP:10747"/>
        <dbReference type="Rhea" id="RHEA-COMP:10748"/>
        <dbReference type="ChEBI" id="CHEBI:83833"/>
        <dbReference type="ChEBI" id="CHEBI:83834"/>
        <dbReference type="EC" id="5.2.1.8"/>
    </reaction>
</comment>
<dbReference type="Pfam" id="PF00581">
    <property type="entry name" value="Rhodanese"/>
    <property type="match status" value="1"/>
</dbReference>
<gene>
    <name evidence="9" type="ORF">CCAE0312_LOCUS5066</name>
</gene>
<dbReference type="InterPro" id="IPR000297">
    <property type="entry name" value="PPIase_PpiC"/>
</dbReference>
<dbReference type="AlphaFoldDB" id="A0A7S1TDW6"/>
<organism evidence="9">
    <name type="scientific">Compsopogon caeruleus</name>
    <dbReference type="NCBI Taxonomy" id="31354"/>
    <lineage>
        <taxon>Eukaryota</taxon>
        <taxon>Rhodophyta</taxon>
        <taxon>Compsopogonophyceae</taxon>
        <taxon>Compsopogonales</taxon>
        <taxon>Compsopogonaceae</taxon>
        <taxon>Compsopogon</taxon>
    </lineage>
</organism>
<sequence length="258" mass="29537">MMRVSFVDGIALGSRDGCWRMLRLCGRQIEWNRTMCRRARLVEMGGELHESGQVRVRHIQVDTEPMGRQVLDQVKEDGSRFEELARAISSCGTRDRGGRLGWVRRGAMVPEFERAVFGTLPGLPVLIQTPFGWHVAIVDEVDDVDMPRTITVEEFEYRRRGGELDWQLVDVRDAEERDKASMSGFISLPMSQHPVWTDRMLRGELIDLDKETILMCHKGTRSSHMCDYLAQLGVRHPRSLIGGIDAYSRDIDSSITRY</sequence>
<dbReference type="PROSITE" id="PS01096">
    <property type="entry name" value="PPIC_PPIASE_1"/>
    <property type="match status" value="1"/>
</dbReference>
<comment type="similarity">
    <text evidence="2">Belongs to the PpiC/parvulin rotamase family.</text>
</comment>
<dbReference type="InterPro" id="IPR001763">
    <property type="entry name" value="Rhodanese-like_dom"/>
</dbReference>
<dbReference type="SUPFAM" id="SSF54534">
    <property type="entry name" value="FKBP-like"/>
    <property type="match status" value="1"/>
</dbReference>
<evidence type="ECO:0000256" key="6">
    <source>
        <dbReference type="RuleBase" id="RU363014"/>
    </source>
</evidence>
<protein>
    <recommendedName>
        <fullName evidence="6">Peptidyl-prolyl cis-trans isomerase</fullName>
        <ecNumber evidence="6">5.2.1.8</ecNumber>
    </recommendedName>
</protein>
<dbReference type="Gene3D" id="3.40.250.10">
    <property type="entry name" value="Rhodanese-like domain"/>
    <property type="match status" value="1"/>
</dbReference>
<keyword evidence="3" id="KW-0963">Cytoplasm</keyword>
<dbReference type="InterPro" id="IPR036873">
    <property type="entry name" value="Rhodanese-like_dom_sf"/>
</dbReference>
<feature type="domain" description="Rhodanese" evidence="8">
    <location>
        <begin position="165"/>
        <end position="256"/>
    </location>
</feature>
<evidence type="ECO:0000259" key="7">
    <source>
        <dbReference type="PROSITE" id="PS50198"/>
    </source>
</evidence>
<comment type="function">
    <text evidence="4">PPIases accelerate the folding of proteins. It prefers amino acid residues with hydrophobic side chains like leucine and phenylalanine in the P1 position of the peptides substrates.</text>
</comment>
<dbReference type="GO" id="GO:0003755">
    <property type="term" value="F:peptidyl-prolyl cis-trans isomerase activity"/>
    <property type="evidence" value="ECO:0007669"/>
    <property type="project" value="UniProtKB-UniRule"/>
</dbReference>